<proteinExistence type="predicted"/>
<gene>
    <name evidence="1" type="ORF">BT93_L1555</name>
</gene>
<dbReference type="AlphaFoldDB" id="A0A8T0CNK5"/>
<dbReference type="OrthoDB" id="10390647at2759"/>
<keyword evidence="2" id="KW-1185">Reference proteome</keyword>
<reference evidence="1" key="1">
    <citation type="submission" date="2020-05" db="EMBL/GenBank/DDBJ databases">
        <title>WGS assembly of Corymbia citriodora subspecies variegata.</title>
        <authorList>
            <person name="Barry K."/>
            <person name="Hundley H."/>
            <person name="Shu S."/>
            <person name="Jenkins J."/>
            <person name="Grimwood J."/>
            <person name="Baten A."/>
        </authorList>
    </citation>
    <scope>NUCLEOTIDE SEQUENCE</scope>
    <source>
        <strain evidence="1">CV2-018</strain>
    </source>
</reference>
<evidence type="ECO:0000313" key="2">
    <source>
        <dbReference type="Proteomes" id="UP000806378"/>
    </source>
</evidence>
<sequence>MASKELWTIDHFSPNDSSHFHISIRVKDYDITSSAMITVKKCGFRLMCKPLENDSEVLLQDNQLLDPALLYEVLHEDNPISTKEESSSETKYLQVRNMIDFSIEVSLSLRMCICMEMPKEFVLVEDGTISFMASQDLYDKLVGLYICVVFGVEGGKKEVSFNIVPYINDQRRNKLSGTLDPFDMDHMWFQYFTLPKLWGALEGEVNFGQFGESYLRFSLNIRVVGATVKKLGYVIQSCRLEDALKVEIEKNRLMDVASLYEDDIARPNRAWYKYRLWRIFGMEGSRLGSQDTSLRELLFGY</sequence>
<accession>A0A8T0CNK5</accession>
<name>A0A8T0CNK5_CORYI</name>
<comment type="caution">
    <text evidence="1">The sequence shown here is derived from an EMBL/GenBank/DDBJ whole genome shotgun (WGS) entry which is preliminary data.</text>
</comment>
<protein>
    <submittedName>
        <fullName evidence="1">Uncharacterized protein</fullName>
    </submittedName>
</protein>
<organism evidence="1 2">
    <name type="scientific">Corymbia citriodora subsp. variegata</name>
    <dbReference type="NCBI Taxonomy" id="360336"/>
    <lineage>
        <taxon>Eukaryota</taxon>
        <taxon>Viridiplantae</taxon>
        <taxon>Streptophyta</taxon>
        <taxon>Embryophyta</taxon>
        <taxon>Tracheophyta</taxon>
        <taxon>Spermatophyta</taxon>
        <taxon>Magnoliopsida</taxon>
        <taxon>eudicotyledons</taxon>
        <taxon>Gunneridae</taxon>
        <taxon>Pentapetalae</taxon>
        <taxon>rosids</taxon>
        <taxon>malvids</taxon>
        <taxon>Myrtales</taxon>
        <taxon>Myrtaceae</taxon>
        <taxon>Myrtoideae</taxon>
        <taxon>Eucalypteae</taxon>
        <taxon>Corymbia</taxon>
    </lineage>
</organism>
<evidence type="ECO:0000313" key="1">
    <source>
        <dbReference type="EMBL" id="KAF7848794.1"/>
    </source>
</evidence>
<dbReference type="EMBL" id="MU089974">
    <property type="protein sequence ID" value="KAF7848794.1"/>
    <property type="molecule type" value="Genomic_DNA"/>
</dbReference>
<dbReference type="Proteomes" id="UP000806378">
    <property type="component" value="Unassembled WGS sequence"/>
</dbReference>
<dbReference type="Gramene" id="rna-gnl|WGS:JABURB|Cocit.L1555.1">
    <property type="protein sequence ID" value="cds-KAF7848794.1"/>
    <property type="gene ID" value="gene-BT93_L1555"/>
</dbReference>